<dbReference type="SUPFAM" id="SSF55073">
    <property type="entry name" value="Nucleotide cyclase"/>
    <property type="match status" value="1"/>
</dbReference>
<dbReference type="Proteomes" id="UP000708576">
    <property type="component" value="Unassembled WGS sequence"/>
</dbReference>
<proteinExistence type="predicted"/>
<sequence length="292" mass="34293">MRHSPIRFVVFLRFILYFILGYLVVFFSENKSLTWDELLDYKGLVNRMPELSLTHIRFLSWFYISCILNNLLRGALHKIGMDNFVYWILGMLNKPRAEKRIFMFIDMKSSVTIAEQLGHKNFSFLVQDVFSDLAIVENYHGEIYQYLGDGAIISWSLKKGLRNNNCIKAFYAFQKVIQRKSIFYDFRYGMMPEFKAGIHIGEIMVLQVGRYKRDISFNGDTLNTTARIESMCNVCKENLLISGVLYESLKDKERFTFKEIDGQKVKLKGKRQAVQIYGVKQKQKSKKKRKKA</sequence>
<comment type="caution">
    <text evidence="3">The sequence shown here is derived from an EMBL/GenBank/DDBJ whole genome shotgun (WGS) entry which is preliminary data.</text>
</comment>
<keyword evidence="1" id="KW-0472">Membrane</keyword>
<feature type="domain" description="Guanylate cyclase" evidence="2">
    <location>
        <begin position="101"/>
        <end position="229"/>
    </location>
</feature>
<keyword evidence="1" id="KW-1133">Transmembrane helix</keyword>
<dbReference type="EMBL" id="JAGUCO010000004">
    <property type="protein sequence ID" value="MBS2098267.1"/>
    <property type="molecule type" value="Genomic_DNA"/>
</dbReference>
<dbReference type="Gene3D" id="3.30.70.1230">
    <property type="entry name" value="Nucleotide cyclase"/>
    <property type="match status" value="1"/>
</dbReference>
<keyword evidence="4" id="KW-1185">Reference proteome</keyword>
<name>A0ABS5JTR2_9BACT</name>
<evidence type="ECO:0000313" key="3">
    <source>
        <dbReference type="EMBL" id="MBS2098267.1"/>
    </source>
</evidence>
<accession>A0ABS5JTR2</accession>
<dbReference type="InterPro" id="IPR029787">
    <property type="entry name" value="Nucleotide_cyclase"/>
</dbReference>
<gene>
    <name evidence="3" type="ORF">KEM10_08235</name>
</gene>
<dbReference type="RefSeq" id="WP_212215511.1">
    <property type="nucleotide sequence ID" value="NZ_JAGUCO010000004.1"/>
</dbReference>
<feature type="transmembrane region" description="Helical" evidence="1">
    <location>
        <begin position="54"/>
        <end position="72"/>
    </location>
</feature>
<dbReference type="PROSITE" id="PS50125">
    <property type="entry name" value="GUANYLATE_CYCLASE_2"/>
    <property type="match status" value="1"/>
</dbReference>
<dbReference type="CDD" id="cd07302">
    <property type="entry name" value="CHD"/>
    <property type="match status" value="1"/>
</dbReference>
<reference evidence="3 4" key="1">
    <citation type="journal article" date="2015" name="Int. J. Syst. Evol. Microbiol.">
        <title>Carboxylicivirga linearis sp. nov., isolated from a sea cucumber culture pond.</title>
        <authorList>
            <person name="Wang F.Q."/>
            <person name="Zhou Y.X."/>
            <person name="Lin X.Z."/>
            <person name="Chen G.J."/>
            <person name="Du Z.J."/>
        </authorList>
    </citation>
    <scope>NUCLEOTIDE SEQUENCE [LARGE SCALE GENOMIC DNA]</scope>
    <source>
        <strain evidence="3 4">FB218</strain>
    </source>
</reference>
<evidence type="ECO:0000313" key="4">
    <source>
        <dbReference type="Proteomes" id="UP000708576"/>
    </source>
</evidence>
<protein>
    <submittedName>
        <fullName evidence="3">Adenylate/guanylate cyclase domain-containing protein</fullName>
    </submittedName>
</protein>
<evidence type="ECO:0000256" key="1">
    <source>
        <dbReference type="SAM" id="Phobius"/>
    </source>
</evidence>
<keyword evidence="1" id="KW-0812">Transmembrane</keyword>
<evidence type="ECO:0000259" key="2">
    <source>
        <dbReference type="PROSITE" id="PS50125"/>
    </source>
</evidence>
<dbReference type="InterPro" id="IPR001054">
    <property type="entry name" value="A/G_cyclase"/>
</dbReference>
<dbReference type="Pfam" id="PF00211">
    <property type="entry name" value="Guanylate_cyc"/>
    <property type="match status" value="1"/>
</dbReference>
<organism evidence="3 4">
    <name type="scientific">Carboxylicivirga linearis</name>
    <dbReference type="NCBI Taxonomy" id="1628157"/>
    <lineage>
        <taxon>Bacteria</taxon>
        <taxon>Pseudomonadati</taxon>
        <taxon>Bacteroidota</taxon>
        <taxon>Bacteroidia</taxon>
        <taxon>Marinilabiliales</taxon>
        <taxon>Marinilabiliaceae</taxon>
        <taxon>Carboxylicivirga</taxon>
    </lineage>
</organism>
<feature type="transmembrane region" description="Helical" evidence="1">
    <location>
        <begin position="7"/>
        <end position="28"/>
    </location>
</feature>